<organism evidence="5 6">
    <name type="scientific">Ceriporiopsis subvermispora (strain B)</name>
    <name type="common">White-rot fungus</name>
    <name type="synonym">Gelatoporia subvermispora</name>
    <dbReference type="NCBI Taxonomy" id="914234"/>
    <lineage>
        <taxon>Eukaryota</taxon>
        <taxon>Fungi</taxon>
        <taxon>Dikarya</taxon>
        <taxon>Basidiomycota</taxon>
        <taxon>Agaricomycotina</taxon>
        <taxon>Agaricomycetes</taxon>
        <taxon>Polyporales</taxon>
        <taxon>Gelatoporiaceae</taxon>
        <taxon>Gelatoporia</taxon>
    </lineage>
</organism>
<dbReference type="InterPro" id="IPR005654">
    <property type="entry name" value="ATPase_AFG1-like"/>
</dbReference>
<evidence type="ECO:0008006" key="7">
    <source>
        <dbReference type="Google" id="ProtNLM"/>
    </source>
</evidence>
<dbReference type="EMBL" id="KB445796">
    <property type="protein sequence ID" value="EMD37678.1"/>
    <property type="molecule type" value="Genomic_DNA"/>
</dbReference>
<accession>M2QKX2</accession>
<comment type="similarity">
    <text evidence="1">Belongs to the AFG1 ATPase family.</text>
</comment>
<evidence type="ECO:0000256" key="3">
    <source>
        <dbReference type="ARBA" id="ARBA00022840"/>
    </source>
</evidence>
<evidence type="ECO:0000256" key="4">
    <source>
        <dbReference type="SAM" id="MobiDB-lite"/>
    </source>
</evidence>
<proteinExistence type="inferred from homology"/>
<feature type="compositionally biased region" description="Basic and acidic residues" evidence="4">
    <location>
        <begin position="621"/>
        <end position="637"/>
    </location>
</feature>
<keyword evidence="6" id="KW-1185">Reference proteome</keyword>
<dbReference type="Gene3D" id="3.40.50.300">
    <property type="entry name" value="P-loop containing nucleotide triphosphate hydrolases"/>
    <property type="match status" value="1"/>
</dbReference>
<dbReference type="AlphaFoldDB" id="M2QKX2"/>
<keyword evidence="3" id="KW-0067">ATP-binding</keyword>
<dbReference type="InterPro" id="IPR027417">
    <property type="entry name" value="P-loop_NTPase"/>
</dbReference>
<dbReference type="GO" id="GO:0016887">
    <property type="term" value="F:ATP hydrolysis activity"/>
    <property type="evidence" value="ECO:0007669"/>
    <property type="project" value="InterPro"/>
</dbReference>
<name>M2QKX2_CERS8</name>
<sequence length="670" mass="75422">MSFLVSNHSRATLTYCQWPSLRLPPRKFNSLIINFEPKQCSNAAYSGLAIQHVDLLERYRGLVALGKIQYDEEQIRVIMQLRRLQKELEGYTPPALATHYLDDWSSGARARQAQQAEDEYSWWQASEDPELNNAKSHSLVRVRTHAEEIADLDTPKGLLVTGPPGSGKSFLIDLWFSAVPTPYKARKHYNQIVLELYRAVWEETKRRMASAKHDSADASSPAPVAWNRSVKQRWMDALASGELPKRWFRRPGMFFSAPSGAQPTIAFVVARRLLLRHWLLVFDEVQLLDVSSATLLADVLSWFWRMGGVVVGSSNKVPDDLYKNGVQRDRLEPFVEALKLRCPLVTMGSEHDWRAKKSSSGIDKTWYLVGQEEKFMGKLRSFGSPESVSEPQNVVVFGRSLHIPWSLDGVCKFTFNELCDESLGPADYITITSTFHTVAISDIPVLKLSAKNQARRFISLIDALYEARCRLICLAKALPEELFFPDTSTQGSGTQGSDSPTNTTDVIMAEAFSESQEVYRPNVSSYDAPSMTEPRAPTPTVVALDKLSIFSGKDEQFAFKRALSRLLEMTSDSYAQEETWVPLPPNERKWEIPADGGDGSMHQPVDAPDNLSDERAKHWVNEHDQVRPDAPQIRDTHVWGMSDDWQAFPSQDPRSLPTPLGRRGPGISGP</sequence>
<gene>
    <name evidence="5" type="ORF">CERSUDRAFT_136414</name>
</gene>
<feature type="region of interest" description="Disordered" evidence="4">
    <location>
        <begin position="621"/>
        <end position="670"/>
    </location>
</feature>
<dbReference type="PANTHER" id="PTHR12169:SF2">
    <property type="entry name" value="AFG1P"/>
    <property type="match status" value="1"/>
</dbReference>
<evidence type="ECO:0000256" key="2">
    <source>
        <dbReference type="ARBA" id="ARBA00022741"/>
    </source>
</evidence>
<dbReference type="GO" id="GO:0005739">
    <property type="term" value="C:mitochondrion"/>
    <property type="evidence" value="ECO:0007669"/>
    <property type="project" value="TreeGrafter"/>
</dbReference>
<evidence type="ECO:0000256" key="1">
    <source>
        <dbReference type="ARBA" id="ARBA00010322"/>
    </source>
</evidence>
<protein>
    <recommendedName>
        <fullName evidence="7">AAA+ ATPase domain-containing protein</fullName>
    </recommendedName>
</protein>
<dbReference type="Pfam" id="PF03969">
    <property type="entry name" value="AFG1_ATPase"/>
    <property type="match status" value="1"/>
</dbReference>
<dbReference type="OrthoDB" id="2193432at2759"/>
<dbReference type="NCBIfam" id="NF040713">
    <property type="entry name" value="ZapE"/>
    <property type="match status" value="1"/>
</dbReference>
<evidence type="ECO:0000313" key="6">
    <source>
        <dbReference type="Proteomes" id="UP000016930"/>
    </source>
</evidence>
<keyword evidence="2" id="KW-0547">Nucleotide-binding</keyword>
<dbReference type="Proteomes" id="UP000016930">
    <property type="component" value="Unassembled WGS sequence"/>
</dbReference>
<reference evidence="5 6" key="1">
    <citation type="journal article" date="2012" name="Proc. Natl. Acad. Sci. U.S.A.">
        <title>Comparative genomics of Ceriporiopsis subvermispora and Phanerochaete chrysosporium provide insight into selective ligninolysis.</title>
        <authorList>
            <person name="Fernandez-Fueyo E."/>
            <person name="Ruiz-Duenas F.J."/>
            <person name="Ferreira P."/>
            <person name="Floudas D."/>
            <person name="Hibbett D.S."/>
            <person name="Canessa P."/>
            <person name="Larrondo L.F."/>
            <person name="James T.Y."/>
            <person name="Seelenfreund D."/>
            <person name="Lobos S."/>
            <person name="Polanco R."/>
            <person name="Tello M."/>
            <person name="Honda Y."/>
            <person name="Watanabe T."/>
            <person name="Watanabe T."/>
            <person name="Ryu J.S."/>
            <person name="Kubicek C.P."/>
            <person name="Schmoll M."/>
            <person name="Gaskell J."/>
            <person name="Hammel K.E."/>
            <person name="St John F.J."/>
            <person name="Vanden Wymelenberg A."/>
            <person name="Sabat G."/>
            <person name="Splinter BonDurant S."/>
            <person name="Syed K."/>
            <person name="Yadav J.S."/>
            <person name="Doddapaneni H."/>
            <person name="Subramanian V."/>
            <person name="Lavin J.L."/>
            <person name="Oguiza J.A."/>
            <person name="Perez G."/>
            <person name="Pisabarro A.G."/>
            <person name="Ramirez L."/>
            <person name="Santoyo F."/>
            <person name="Master E."/>
            <person name="Coutinho P.M."/>
            <person name="Henrissat B."/>
            <person name="Lombard V."/>
            <person name="Magnuson J.K."/>
            <person name="Kuees U."/>
            <person name="Hori C."/>
            <person name="Igarashi K."/>
            <person name="Samejima M."/>
            <person name="Held B.W."/>
            <person name="Barry K.W."/>
            <person name="LaButti K.M."/>
            <person name="Lapidus A."/>
            <person name="Lindquist E.A."/>
            <person name="Lucas S.M."/>
            <person name="Riley R."/>
            <person name="Salamov A.A."/>
            <person name="Hoffmeister D."/>
            <person name="Schwenk D."/>
            <person name="Hadar Y."/>
            <person name="Yarden O."/>
            <person name="de Vries R.P."/>
            <person name="Wiebenga A."/>
            <person name="Stenlid J."/>
            <person name="Eastwood D."/>
            <person name="Grigoriev I.V."/>
            <person name="Berka R.M."/>
            <person name="Blanchette R.A."/>
            <person name="Kersten P."/>
            <person name="Martinez A.T."/>
            <person name="Vicuna R."/>
            <person name="Cullen D."/>
        </authorList>
    </citation>
    <scope>NUCLEOTIDE SEQUENCE [LARGE SCALE GENOMIC DNA]</scope>
    <source>
        <strain evidence="5 6">B</strain>
    </source>
</reference>
<evidence type="ECO:0000313" key="5">
    <source>
        <dbReference type="EMBL" id="EMD37678.1"/>
    </source>
</evidence>
<dbReference type="PANTHER" id="PTHR12169">
    <property type="entry name" value="ATPASE N2B"/>
    <property type="match status" value="1"/>
</dbReference>
<dbReference type="HOGENOM" id="CLU_008681_7_0_1"/>
<dbReference type="GO" id="GO:0005524">
    <property type="term" value="F:ATP binding"/>
    <property type="evidence" value="ECO:0007669"/>
    <property type="project" value="UniProtKB-KW"/>
</dbReference>
<dbReference type="SUPFAM" id="SSF52540">
    <property type="entry name" value="P-loop containing nucleoside triphosphate hydrolases"/>
    <property type="match status" value="1"/>
</dbReference>